<organism evidence="14 15">
    <name type="scientific">Methylorubrum rhodesianum</name>
    <dbReference type="NCBI Taxonomy" id="29427"/>
    <lineage>
        <taxon>Bacteria</taxon>
        <taxon>Pseudomonadati</taxon>
        <taxon>Pseudomonadota</taxon>
        <taxon>Alphaproteobacteria</taxon>
        <taxon>Hyphomicrobiales</taxon>
        <taxon>Methylobacteriaceae</taxon>
        <taxon>Methylorubrum</taxon>
    </lineage>
</organism>
<dbReference type="Pfam" id="PF00593">
    <property type="entry name" value="TonB_dep_Rec_b-barrel"/>
    <property type="match status" value="1"/>
</dbReference>
<keyword evidence="5 9" id="KW-0798">TonB box</keyword>
<comment type="similarity">
    <text evidence="8 9">Belongs to the TonB-dependent receptor family.</text>
</comment>
<evidence type="ECO:0000256" key="5">
    <source>
        <dbReference type="ARBA" id="ARBA00023077"/>
    </source>
</evidence>
<gene>
    <name evidence="14" type="ORF">PUR21_08855</name>
</gene>
<comment type="caution">
    <text evidence="14">The sequence shown here is derived from an EMBL/GenBank/DDBJ whole genome shotgun (WGS) entry which is preliminary data.</text>
</comment>
<evidence type="ECO:0000256" key="11">
    <source>
        <dbReference type="SAM" id="SignalP"/>
    </source>
</evidence>
<evidence type="ECO:0000256" key="10">
    <source>
        <dbReference type="SAM" id="MobiDB-lite"/>
    </source>
</evidence>
<dbReference type="Pfam" id="PF07715">
    <property type="entry name" value="Plug"/>
    <property type="match status" value="1"/>
</dbReference>
<evidence type="ECO:0000256" key="8">
    <source>
        <dbReference type="PROSITE-ProRule" id="PRU01360"/>
    </source>
</evidence>
<feature type="chain" id="PRO_5047182196" evidence="11">
    <location>
        <begin position="31"/>
        <end position="731"/>
    </location>
</feature>
<dbReference type="InterPro" id="IPR036942">
    <property type="entry name" value="Beta-barrel_TonB_sf"/>
</dbReference>
<evidence type="ECO:0000259" key="12">
    <source>
        <dbReference type="Pfam" id="PF00593"/>
    </source>
</evidence>
<dbReference type="Proteomes" id="UP001404845">
    <property type="component" value="Unassembled WGS sequence"/>
</dbReference>
<keyword evidence="6 8" id="KW-0472">Membrane</keyword>
<dbReference type="RefSeq" id="WP_200671092.1">
    <property type="nucleotide sequence ID" value="NZ_JACWCW010000041.1"/>
</dbReference>
<keyword evidence="11" id="KW-0732">Signal</keyword>
<dbReference type="PANTHER" id="PTHR30069">
    <property type="entry name" value="TONB-DEPENDENT OUTER MEMBRANE RECEPTOR"/>
    <property type="match status" value="1"/>
</dbReference>
<dbReference type="Gene3D" id="2.170.130.10">
    <property type="entry name" value="TonB-dependent receptor, plug domain"/>
    <property type="match status" value="1"/>
</dbReference>
<evidence type="ECO:0000256" key="3">
    <source>
        <dbReference type="ARBA" id="ARBA00022452"/>
    </source>
</evidence>
<sequence>MPSRQRAVPRAALSSTLLAAGLALTAPALAEPSAKPLARPPAKPIASPESATTLSEISVSGDASGTGRPSGTGETAGSLTVPSVAAQRAAVNATVGSVAFVDATTFQNRYANTVRDVLKDVPGVFVQERYGQEMRLSIRGSGIARGFHVRGIELLQDGIPLNLADGSGDFYQIDPLSLRSFEVYKGGNALTFGATTLGGAVNFVTPTAYTALAPNILRIDGGTFNTIREHFQVSRISGPADVLISGTATNSNGFRDHETQRTRNLNANFGYRLAPGVETRFYLGFYDTDQKLPGSLSLLDALNNPRLANPAAIAGNQSRKVTTERIANRTSFELEVGRLDIDSWAIHKNLYHPIFQVIDQDGWTYGVAPRWAGTFDLGGFRNDLILGLRAFAGINEARQFVNVAGLRGAQTLDARQSASNYEAYAENRFWFLPEMALMTGAKLFSSNRTYSNRGGLPASPAARFANITYEGVNPKLGLLWQPLPDIQVFADVTRSRDVPDFSDLAQTNTLGTTFVPLAAQRAWTYEAGSRGRIDRLAWDVTLYRAELRDALINFTPNPGLNIPAATFNAPRTRHQGVEAALTLDLTEDLTGHGDRLSLTQIWTHNDFRFVGDPVFGNNRIAGVPVDVLRTVLGYRHPSGFYFAPALDWVPQGAFADHANTLKVPGYALLGLQTGIDFSNGVSLFVDARNLTDERYISDIAVVTNAATVAGGPAAFFPGNGRSVFGGVRASF</sequence>
<proteinExistence type="inferred from homology"/>
<feature type="domain" description="TonB-dependent receptor-like beta-barrel" evidence="12">
    <location>
        <begin position="243"/>
        <end position="690"/>
    </location>
</feature>
<dbReference type="InterPro" id="IPR037066">
    <property type="entry name" value="Plug_dom_sf"/>
</dbReference>
<keyword evidence="15" id="KW-1185">Reference proteome</keyword>
<evidence type="ECO:0000259" key="13">
    <source>
        <dbReference type="Pfam" id="PF07715"/>
    </source>
</evidence>
<evidence type="ECO:0000256" key="9">
    <source>
        <dbReference type="RuleBase" id="RU003357"/>
    </source>
</evidence>
<keyword evidence="14" id="KW-0675">Receptor</keyword>
<evidence type="ECO:0000313" key="14">
    <source>
        <dbReference type="EMBL" id="MEN3227730.1"/>
    </source>
</evidence>
<dbReference type="CDD" id="cd01347">
    <property type="entry name" value="ligand_gated_channel"/>
    <property type="match status" value="1"/>
</dbReference>
<feature type="compositionally biased region" description="Polar residues" evidence="10">
    <location>
        <begin position="49"/>
        <end position="78"/>
    </location>
</feature>
<dbReference type="InterPro" id="IPR000531">
    <property type="entry name" value="Beta-barrel_TonB"/>
</dbReference>
<evidence type="ECO:0000256" key="6">
    <source>
        <dbReference type="ARBA" id="ARBA00023136"/>
    </source>
</evidence>
<dbReference type="Gene3D" id="2.40.170.20">
    <property type="entry name" value="TonB-dependent receptor, beta-barrel domain"/>
    <property type="match status" value="1"/>
</dbReference>
<feature type="region of interest" description="Disordered" evidence="10">
    <location>
        <begin position="32"/>
        <end position="78"/>
    </location>
</feature>
<keyword evidence="2 8" id="KW-0813">Transport</keyword>
<dbReference type="PROSITE" id="PS52016">
    <property type="entry name" value="TONB_DEPENDENT_REC_3"/>
    <property type="match status" value="1"/>
</dbReference>
<dbReference type="InterPro" id="IPR012910">
    <property type="entry name" value="Plug_dom"/>
</dbReference>
<accession>A0ABU9Z958</accession>
<keyword evidence="3 8" id="KW-1134">Transmembrane beta strand</keyword>
<protein>
    <submittedName>
        <fullName evidence="14">TonB-dependent receptor</fullName>
    </submittedName>
</protein>
<name>A0ABU9Z958_9HYPH</name>
<dbReference type="EMBL" id="JAQYXL010000001">
    <property type="protein sequence ID" value="MEN3227730.1"/>
    <property type="molecule type" value="Genomic_DNA"/>
</dbReference>
<evidence type="ECO:0000256" key="1">
    <source>
        <dbReference type="ARBA" id="ARBA00004571"/>
    </source>
</evidence>
<evidence type="ECO:0000256" key="4">
    <source>
        <dbReference type="ARBA" id="ARBA00022692"/>
    </source>
</evidence>
<feature type="signal peptide" evidence="11">
    <location>
        <begin position="1"/>
        <end position="30"/>
    </location>
</feature>
<comment type="subcellular location">
    <subcellularLocation>
        <location evidence="1 8">Cell outer membrane</location>
        <topology evidence="1 8">Multi-pass membrane protein</topology>
    </subcellularLocation>
</comment>
<feature type="domain" description="TonB-dependent receptor plug" evidence="13">
    <location>
        <begin position="93"/>
        <end position="200"/>
    </location>
</feature>
<evidence type="ECO:0000313" key="15">
    <source>
        <dbReference type="Proteomes" id="UP001404845"/>
    </source>
</evidence>
<reference evidence="14 15" key="1">
    <citation type="journal article" date="2023" name="PLoS ONE">
        <title>Complete genome assembly of Hawai'i environmental nontuberculous mycobacteria reveals unexpected co-isolation with methylobacteria.</title>
        <authorList>
            <person name="Hendrix J."/>
            <person name="Epperson L.E."/>
            <person name="Tong E.I."/>
            <person name="Chan Y.L."/>
            <person name="Hasan N.A."/>
            <person name="Dawrs S.N."/>
            <person name="Norton G.J."/>
            <person name="Virdi R."/>
            <person name="Crooks J.L."/>
            <person name="Chan E.D."/>
            <person name="Honda J.R."/>
            <person name="Strong M."/>
        </authorList>
    </citation>
    <scope>NUCLEOTIDE SEQUENCE [LARGE SCALE GENOMIC DNA]</scope>
    <source>
        <strain evidence="14 15">NJH_HI01</strain>
    </source>
</reference>
<evidence type="ECO:0000256" key="7">
    <source>
        <dbReference type="ARBA" id="ARBA00023237"/>
    </source>
</evidence>
<dbReference type="SUPFAM" id="SSF56935">
    <property type="entry name" value="Porins"/>
    <property type="match status" value="1"/>
</dbReference>
<dbReference type="InterPro" id="IPR039426">
    <property type="entry name" value="TonB-dep_rcpt-like"/>
</dbReference>
<evidence type="ECO:0000256" key="2">
    <source>
        <dbReference type="ARBA" id="ARBA00022448"/>
    </source>
</evidence>
<keyword evidence="4 8" id="KW-0812">Transmembrane</keyword>
<dbReference type="PANTHER" id="PTHR30069:SF28">
    <property type="entry name" value="TONB-DEPENDENT RECEPTOR YNCD-RELATED"/>
    <property type="match status" value="1"/>
</dbReference>
<keyword evidence="7 8" id="KW-0998">Cell outer membrane</keyword>